<dbReference type="Pfam" id="PF08327">
    <property type="entry name" value="AHSA1"/>
    <property type="match status" value="1"/>
</dbReference>
<feature type="domain" description="Activator of Hsp90 ATPase homologue 1/2-like C-terminal" evidence="2">
    <location>
        <begin position="17"/>
        <end position="144"/>
    </location>
</feature>
<reference evidence="3 4" key="1">
    <citation type="submission" date="2019-04" db="EMBL/GenBank/DDBJ databases">
        <title>Cohnella sp. nov. isolated from preserved vegetables.</title>
        <authorList>
            <person name="Lin S.-Y."/>
            <person name="Hung M.-H."/>
            <person name="Young C.-C."/>
        </authorList>
    </citation>
    <scope>NUCLEOTIDE SEQUENCE [LARGE SCALE GENOMIC DNA]</scope>
    <source>
        <strain evidence="3 4">CC-MHH1044</strain>
    </source>
</reference>
<keyword evidence="4" id="KW-1185">Reference proteome</keyword>
<evidence type="ECO:0000313" key="3">
    <source>
        <dbReference type="EMBL" id="THF82215.1"/>
    </source>
</evidence>
<evidence type="ECO:0000313" key="4">
    <source>
        <dbReference type="Proteomes" id="UP000310636"/>
    </source>
</evidence>
<comment type="caution">
    <text evidence="3">The sequence shown here is derived from an EMBL/GenBank/DDBJ whole genome shotgun (WGS) entry which is preliminary data.</text>
</comment>
<dbReference type="InterPro" id="IPR013538">
    <property type="entry name" value="ASHA1/2-like_C"/>
</dbReference>
<dbReference type="AlphaFoldDB" id="A0A4S4C3A9"/>
<evidence type="ECO:0000259" key="2">
    <source>
        <dbReference type="Pfam" id="PF08327"/>
    </source>
</evidence>
<dbReference type="EMBL" id="SSOB01000007">
    <property type="protein sequence ID" value="THF82215.1"/>
    <property type="molecule type" value="Genomic_DNA"/>
</dbReference>
<dbReference type="Proteomes" id="UP000310636">
    <property type="component" value="Unassembled WGS sequence"/>
</dbReference>
<dbReference type="Gene3D" id="3.30.530.20">
    <property type="match status" value="1"/>
</dbReference>
<dbReference type="RefSeq" id="WP_136369153.1">
    <property type="nucleotide sequence ID" value="NZ_SSOB01000007.1"/>
</dbReference>
<gene>
    <name evidence="3" type="ORF">E6C55_07480</name>
</gene>
<dbReference type="OrthoDB" id="118413at2"/>
<name>A0A4S4C3A9_9BACL</name>
<evidence type="ECO:0000256" key="1">
    <source>
        <dbReference type="ARBA" id="ARBA00006817"/>
    </source>
</evidence>
<accession>A0A4S4C3A9</accession>
<dbReference type="InterPro" id="IPR023393">
    <property type="entry name" value="START-like_dom_sf"/>
</dbReference>
<sequence>MTATIGEHEIVSVRVYNCSRERLFRAWTDAAELALWWGPEGFRNEFRKFDPTAGAEWLLVMRGPDGAEYPLRYVFVEVAPPERIVLKHPHDVHEFRLAATFEQSDGSTRLTFRQTFAHAEEFERVKDFCAAANEQNLDRLERLVSGNGQ</sequence>
<comment type="similarity">
    <text evidence="1">Belongs to the AHA1 family.</text>
</comment>
<proteinExistence type="inferred from homology"/>
<protein>
    <submittedName>
        <fullName evidence="3">Polyketide cyclase</fullName>
    </submittedName>
</protein>
<organism evidence="3 4">
    <name type="scientific">Cohnella fermenti</name>
    <dbReference type="NCBI Taxonomy" id="2565925"/>
    <lineage>
        <taxon>Bacteria</taxon>
        <taxon>Bacillati</taxon>
        <taxon>Bacillota</taxon>
        <taxon>Bacilli</taxon>
        <taxon>Bacillales</taxon>
        <taxon>Paenibacillaceae</taxon>
        <taxon>Cohnella</taxon>
    </lineage>
</organism>
<dbReference type="SUPFAM" id="SSF55961">
    <property type="entry name" value="Bet v1-like"/>
    <property type="match status" value="1"/>
</dbReference>